<name>A0A016VH85_9BILA</name>
<keyword evidence="2" id="KW-1185">Reference proteome</keyword>
<organism evidence="1 2">
    <name type="scientific">Ancylostoma ceylanicum</name>
    <dbReference type="NCBI Taxonomy" id="53326"/>
    <lineage>
        <taxon>Eukaryota</taxon>
        <taxon>Metazoa</taxon>
        <taxon>Ecdysozoa</taxon>
        <taxon>Nematoda</taxon>
        <taxon>Chromadorea</taxon>
        <taxon>Rhabditida</taxon>
        <taxon>Rhabditina</taxon>
        <taxon>Rhabditomorpha</taxon>
        <taxon>Strongyloidea</taxon>
        <taxon>Ancylostomatidae</taxon>
        <taxon>Ancylostomatinae</taxon>
        <taxon>Ancylostoma</taxon>
    </lineage>
</organism>
<evidence type="ECO:0000313" key="2">
    <source>
        <dbReference type="Proteomes" id="UP000024635"/>
    </source>
</evidence>
<reference evidence="2" key="1">
    <citation type="journal article" date="2015" name="Nat. Genet.">
        <title>The genome and transcriptome of the zoonotic hookworm Ancylostoma ceylanicum identify infection-specific gene families.</title>
        <authorList>
            <person name="Schwarz E.M."/>
            <person name="Hu Y."/>
            <person name="Antoshechkin I."/>
            <person name="Miller M.M."/>
            <person name="Sternberg P.W."/>
            <person name="Aroian R.V."/>
        </authorList>
    </citation>
    <scope>NUCLEOTIDE SEQUENCE</scope>
    <source>
        <strain evidence="2">HY135</strain>
    </source>
</reference>
<dbReference type="AlphaFoldDB" id="A0A016VH85"/>
<sequence length="92" mass="10347">MHGAVASVSFIGKEVEGSHLVFCIFSFTAVFRQNKVLSTAKSSSSLTIRFYRILRGFSAIFSSLNFCSTSRSICLWFLPQEKRNVGLHGHIW</sequence>
<dbReference type="Proteomes" id="UP000024635">
    <property type="component" value="Unassembled WGS sequence"/>
</dbReference>
<gene>
    <name evidence="1" type="primary">Acey_s0010.g883</name>
    <name evidence="1" type="ORF">Y032_0010g883</name>
</gene>
<proteinExistence type="predicted"/>
<accession>A0A016VH85</accession>
<evidence type="ECO:0000313" key="1">
    <source>
        <dbReference type="EMBL" id="EYC26641.1"/>
    </source>
</evidence>
<dbReference type="EMBL" id="JARK01001346">
    <property type="protein sequence ID" value="EYC26641.1"/>
    <property type="molecule type" value="Genomic_DNA"/>
</dbReference>
<protein>
    <submittedName>
        <fullName evidence="1">Uncharacterized protein</fullName>
    </submittedName>
</protein>
<comment type="caution">
    <text evidence="1">The sequence shown here is derived from an EMBL/GenBank/DDBJ whole genome shotgun (WGS) entry which is preliminary data.</text>
</comment>